<dbReference type="GO" id="GO:0036430">
    <property type="term" value="F:CMP kinase activity"/>
    <property type="evidence" value="ECO:0007669"/>
    <property type="project" value="RHEA"/>
</dbReference>
<keyword evidence="3 8" id="KW-0547">Nucleotide-binding</keyword>
<dbReference type="EMBL" id="VXPY01000036">
    <property type="protein sequence ID" value="MYD89808.1"/>
    <property type="molecule type" value="Genomic_DNA"/>
</dbReference>
<comment type="subcellular location">
    <subcellularLocation>
        <location evidence="8">Cytoplasm</location>
    </subcellularLocation>
</comment>
<protein>
    <recommendedName>
        <fullName evidence="8">Cytidylate kinase</fullName>
        <shortName evidence="8">CK</shortName>
        <ecNumber evidence="8">2.7.4.25</ecNumber>
    </recommendedName>
    <alternativeName>
        <fullName evidence="8">Cytidine monophosphate kinase</fullName>
        <shortName evidence="8">CMP kinase</shortName>
    </alternativeName>
</protein>
<keyword evidence="5 8" id="KW-0067">ATP-binding</keyword>
<evidence type="ECO:0000256" key="1">
    <source>
        <dbReference type="ARBA" id="ARBA00009427"/>
    </source>
</evidence>
<evidence type="ECO:0000256" key="8">
    <source>
        <dbReference type="HAMAP-Rule" id="MF_00238"/>
    </source>
</evidence>
<evidence type="ECO:0000256" key="4">
    <source>
        <dbReference type="ARBA" id="ARBA00022777"/>
    </source>
</evidence>
<feature type="binding site" evidence="8">
    <location>
        <begin position="31"/>
        <end position="39"/>
    </location>
    <ligand>
        <name>ATP</name>
        <dbReference type="ChEBI" id="CHEBI:30616"/>
    </ligand>
</feature>
<evidence type="ECO:0000256" key="5">
    <source>
        <dbReference type="ARBA" id="ARBA00022840"/>
    </source>
</evidence>
<dbReference type="GO" id="GO:0005737">
    <property type="term" value="C:cytoplasm"/>
    <property type="evidence" value="ECO:0007669"/>
    <property type="project" value="UniProtKB-SubCell"/>
</dbReference>
<evidence type="ECO:0000256" key="6">
    <source>
        <dbReference type="ARBA" id="ARBA00047615"/>
    </source>
</evidence>
<dbReference type="InterPro" id="IPR027417">
    <property type="entry name" value="P-loop_NTPase"/>
</dbReference>
<accession>A0A6B1DR30</accession>
<dbReference type="NCBIfam" id="TIGR00017">
    <property type="entry name" value="cmk"/>
    <property type="match status" value="1"/>
</dbReference>
<name>A0A6B1DR30_9CHLR</name>
<keyword evidence="4 8" id="KW-0418">Kinase</keyword>
<feature type="domain" description="Cytidylate kinase" evidence="9">
    <location>
        <begin position="27"/>
        <end position="249"/>
    </location>
</feature>
<dbReference type="GO" id="GO:0036431">
    <property type="term" value="F:dCMP kinase activity"/>
    <property type="evidence" value="ECO:0007669"/>
    <property type="project" value="InterPro"/>
</dbReference>
<dbReference type="Gene3D" id="3.40.50.300">
    <property type="entry name" value="P-loop containing nucleotide triphosphate hydrolases"/>
    <property type="match status" value="1"/>
</dbReference>
<dbReference type="InterPro" id="IPR003136">
    <property type="entry name" value="Cytidylate_kin"/>
</dbReference>
<organism evidence="10">
    <name type="scientific">Caldilineaceae bacterium SB0662_bin_9</name>
    <dbReference type="NCBI Taxonomy" id="2605258"/>
    <lineage>
        <taxon>Bacteria</taxon>
        <taxon>Bacillati</taxon>
        <taxon>Chloroflexota</taxon>
        <taxon>Caldilineae</taxon>
        <taxon>Caldilineales</taxon>
        <taxon>Caldilineaceae</taxon>
    </lineage>
</organism>
<proteinExistence type="inferred from homology"/>
<reference evidence="10" key="1">
    <citation type="submission" date="2019-09" db="EMBL/GenBank/DDBJ databases">
        <title>Characterisation of the sponge microbiome using genome-centric metagenomics.</title>
        <authorList>
            <person name="Engelberts J.P."/>
            <person name="Robbins S.J."/>
            <person name="De Goeij J.M."/>
            <person name="Aranda M."/>
            <person name="Bell S.C."/>
            <person name="Webster N.S."/>
        </authorList>
    </citation>
    <scope>NUCLEOTIDE SEQUENCE</scope>
    <source>
        <strain evidence="10">SB0662_bin_9</strain>
    </source>
</reference>
<keyword evidence="8" id="KW-0963">Cytoplasm</keyword>
<comment type="catalytic activity">
    <reaction evidence="6 8">
        <text>dCMP + ATP = dCDP + ADP</text>
        <dbReference type="Rhea" id="RHEA:25094"/>
        <dbReference type="ChEBI" id="CHEBI:30616"/>
        <dbReference type="ChEBI" id="CHEBI:57566"/>
        <dbReference type="ChEBI" id="CHEBI:58593"/>
        <dbReference type="ChEBI" id="CHEBI:456216"/>
        <dbReference type="EC" id="2.7.4.25"/>
    </reaction>
</comment>
<dbReference type="GO" id="GO:0005524">
    <property type="term" value="F:ATP binding"/>
    <property type="evidence" value="ECO:0007669"/>
    <property type="project" value="UniProtKB-UniRule"/>
</dbReference>
<dbReference type="Pfam" id="PF02224">
    <property type="entry name" value="Cytidylate_kin"/>
    <property type="match status" value="1"/>
</dbReference>
<dbReference type="SUPFAM" id="SSF52540">
    <property type="entry name" value="P-loop containing nucleoside triphosphate hydrolases"/>
    <property type="match status" value="1"/>
</dbReference>
<sequence>MGHVPCRRGLNRGFRPLSVQVTKTRLVAIDGVAGAGKSTAGALLAQRLGWTFFDTGILFRVACHLALSHGQPPYGEDLLATLLEQMERDLDIRSDSRSDRDESLETQVLLDGCDVTAALRREAVDRLLPVLSGLDPVRRSLTRMMRSMGRRLAEQAGVVVVGRDIGTTVFPEARVKFYLDAASDVRAHRRWRDLQARGLAVPLVQVHRDLVERDRLDSSRTNSPAARATDAFLIDTTSAGVDEVLAQLESVCRQILGHGIGAS</sequence>
<dbReference type="GO" id="GO:0006220">
    <property type="term" value="P:pyrimidine nucleotide metabolic process"/>
    <property type="evidence" value="ECO:0007669"/>
    <property type="project" value="UniProtKB-UniRule"/>
</dbReference>
<comment type="similarity">
    <text evidence="1 8">Belongs to the cytidylate kinase family. Type 1 subfamily.</text>
</comment>
<dbReference type="CDD" id="cd02020">
    <property type="entry name" value="CMPK"/>
    <property type="match status" value="1"/>
</dbReference>
<evidence type="ECO:0000313" key="10">
    <source>
        <dbReference type="EMBL" id="MYD89808.1"/>
    </source>
</evidence>
<dbReference type="HAMAP" id="MF_00238">
    <property type="entry name" value="Cytidyl_kinase_type1"/>
    <property type="match status" value="1"/>
</dbReference>
<evidence type="ECO:0000256" key="3">
    <source>
        <dbReference type="ARBA" id="ARBA00022741"/>
    </source>
</evidence>
<dbReference type="AlphaFoldDB" id="A0A6B1DR30"/>
<evidence type="ECO:0000259" key="9">
    <source>
        <dbReference type="Pfam" id="PF02224"/>
    </source>
</evidence>
<dbReference type="InterPro" id="IPR011994">
    <property type="entry name" value="Cytidylate_kinase_dom"/>
</dbReference>
<evidence type="ECO:0000256" key="7">
    <source>
        <dbReference type="ARBA" id="ARBA00048478"/>
    </source>
</evidence>
<comment type="caution">
    <text evidence="10">The sequence shown here is derived from an EMBL/GenBank/DDBJ whole genome shotgun (WGS) entry which is preliminary data.</text>
</comment>
<evidence type="ECO:0000256" key="2">
    <source>
        <dbReference type="ARBA" id="ARBA00022679"/>
    </source>
</evidence>
<dbReference type="EC" id="2.7.4.25" evidence="8"/>
<keyword evidence="2 8" id="KW-0808">Transferase</keyword>
<gene>
    <name evidence="8 10" type="primary">cmk</name>
    <name evidence="10" type="ORF">F4Y08_05635</name>
</gene>
<comment type="catalytic activity">
    <reaction evidence="7 8">
        <text>CMP + ATP = CDP + ADP</text>
        <dbReference type="Rhea" id="RHEA:11600"/>
        <dbReference type="ChEBI" id="CHEBI:30616"/>
        <dbReference type="ChEBI" id="CHEBI:58069"/>
        <dbReference type="ChEBI" id="CHEBI:60377"/>
        <dbReference type="ChEBI" id="CHEBI:456216"/>
        <dbReference type="EC" id="2.7.4.25"/>
    </reaction>
</comment>